<dbReference type="EMBL" id="BOMQ01000063">
    <property type="protein sequence ID" value="GIE52076.1"/>
    <property type="molecule type" value="Genomic_DNA"/>
</dbReference>
<dbReference type="InterPro" id="IPR051797">
    <property type="entry name" value="TrmB-like"/>
</dbReference>
<accession>A0A919JK74</accession>
<dbReference type="RefSeq" id="WP_203773153.1">
    <property type="nucleotide sequence ID" value="NZ_BAAAYJ010000054.1"/>
</dbReference>
<dbReference type="GO" id="GO:0003677">
    <property type="term" value="F:DNA binding"/>
    <property type="evidence" value="ECO:0007669"/>
    <property type="project" value="InterPro"/>
</dbReference>
<sequence>MFDLLGLSVHHEAIYRTMLDRPDLNVAGLAAHLAVPPERIREALDVLADLALVRMDPGAGRARVVRPQAGLTALLAKVEADVAVRQRQVDATRAAIAAIAAAHDDHQAGEGRLLEGTETVRERLAELAATARTECLSFTTGRARTPETMAAEASLSELALRRGVRLRNVYQESFRNDPATRAHAHRMACLGGQSRTTPTLPMRMVIVDHATALVPLDPEHSRRGALELRSPGVLAGLVALFEQVWCTATPFDAPAVRDAHGLQPQERELMRLLADGHTDEAAARRLAISLRSVQRKMTSLTKRLDATSRFQAGVHAAHRGWV</sequence>
<dbReference type="Proteomes" id="UP000647172">
    <property type="component" value="Unassembled WGS sequence"/>
</dbReference>
<dbReference type="Pfam" id="PF00196">
    <property type="entry name" value="GerE"/>
    <property type="match status" value="1"/>
</dbReference>
<evidence type="ECO:0000313" key="2">
    <source>
        <dbReference type="EMBL" id="GIE52076.1"/>
    </source>
</evidence>
<dbReference type="InterPro" id="IPR016032">
    <property type="entry name" value="Sig_transdc_resp-reg_C-effctor"/>
</dbReference>
<dbReference type="SMART" id="SM00421">
    <property type="entry name" value="HTH_LUXR"/>
    <property type="match status" value="1"/>
</dbReference>
<dbReference type="PANTHER" id="PTHR34293">
    <property type="entry name" value="HTH-TYPE TRANSCRIPTIONAL REGULATOR TRMBL2"/>
    <property type="match status" value="1"/>
</dbReference>
<reference evidence="2" key="1">
    <citation type="submission" date="2021-01" db="EMBL/GenBank/DDBJ databases">
        <title>Whole genome shotgun sequence of Actinoplanes nipponensis NBRC 14063.</title>
        <authorList>
            <person name="Komaki H."/>
            <person name="Tamura T."/>
        </authorList>
    </citation>
    <scope>NUCLEOTIDE SEQUENCE</scope>
    <source>
        <strain evidence="2">NBRC 14063</strain>
    </source>
</reference>
<dbReference type="InterPro" id="IPR000792">
    <property type="entry name" value="Tscrpt_reg_LuxR_C"/>
</dbReference>
<keyword evidence="3" id="KW-1185">Reference proteome</keyword>
<dbReference type="PANTHER" id="PTHR34293:SF1">
    <property type="entry name" value="HTH-TYPE TRANSCRIPTIONAL REGULATOR TRMBL2"/>
    <property type="match status" value="1"/>
</dbReference>
<comment type="caution">
    <text evidence="2">The sequence shown here is derived from an EMBL/GenBank/DDBJ whole genome shotgun (WGS) entry which is preliminary data.</text>
</comment>
<name>A0A919JK74_9ACTN</name>
<dbReference type="AlphaFoldDB" id="A0A919JK74"/>
<protein>
    <submittedName>
        <fullName evidence="2">LuxR family transcriptional regulator</fullName>
    </submittedName>
</protein>
<dbReference type="Gene3D" id="1.10.10.10">
    <property type="entry name" value="Winged helix-like DNA-binding domain superfamily/Winged helix DNA-binding domain"/>
    <property type="match status" value="1"/>
</dbReference>
<proteinExistence type="predicted"/>
<dbReference type="SUPFAM" id="SSF46894">
    <property type="entry name" value="C-terminal effector domain of the bipartite response regulators"/>
    <property type="match status" value="1"/>
</dbReference>
<dbReference type="GO" id="GO:0006355">
    <property type="term" value="P:regulation of DNA-templated transcription"/>
    <property type="evidence" value="ECO:0007669"/>
    <property type="project" value="InterPro"/>
</dbReference>
<dbReference type="InterPro" id="IPR036388">
    <property type="entry name" value="WH-like_DNA-bd_sf"/>
</dbReference>
<dbReference type="PROSITE" id="PS50043">
    <property type="entry name" value="HTH_LUXR_2"/>
    <property type="match status" value="1"/>
</dbReference>
<gene>
    <name evidence="2" type="ORF">Ani05nite_56100</name>
</gene>
<evidence type="ECO:0000313" key="3">
    <source>
        <dbReference type="Proteomes" id="UP000647172"/>
    </source>
</evidence>
<feature type="domain" description="HTH luxR-type" evidence="1">
    <location>
        <begin position="255"/>
        <end position="320"/>
    </location>
</feature>
<evidence type="ECO:0000259" key="1">
    <source>
        <dbReference type="PROSITE" id="PS50043"/>
    </source>
</evidence>
<dbReference type="SUPFAM" id="SSF46785">
    <property type="entry name" value="Winged helix' DNA-binding domain"/>
    <property type="match status" value="1"/>
</dbReference>
<organism evidence="2 3">
    <name type="scientific">Actinoplanes nipponensis</name>
    <dbReference type="NCBI Taxonomy" id="135950"/>
    <lineage>
        <taxon>Bacteria</taxon>
        <taxon>Bacillati</taxon>
        <taxon>Actinomycetota</taxon>
        <taxon>Actinomycetes</taxon>
        <taxon>Micromonosporales</taxon>
        <taxon>Micromonosporaceae</taxon>
        <taxon>Actinoplanes</taxon>
    </lineage>
</organism>
<dbReference type="InterPro" id="IPR036390">
    <property type="entry name" value="WH_DNA-bd_sf"/>
</dbReference>